<dbReference type="InterPro" id="IPR031107">
    <property type="entry name" value="Small_HSP"/>
</dbReference>
<gene>
    <name evidence="5" type="primary">hsp14</name>
    <name evidence="5" type="ORF">ACFQEV_00870</name>
</gene>
<name>A0ABD5TT08_9EURY</name>
<evidence type="ECO:0000256" key="3">
    <source>
        <dbReference type="SAM" id="MobiDB-lite"/>
    </source>
</evidence>
<organism evidence="5 6">
    <name type="scientific">Halopelagius fulvigenes</name>
    <dbReference type="NCBI Taxonomy" id="1198324"/>
    <lineage>
        <taxon>Archaea</taxon>
        <taxon>Methanobacteriati</taxon>
        <taxon>Methanobacteriota</taxon>
        <taxon>Stenosarchaea group</taxon>
        <taxon>Halobacteria</taxon>
        <taxon>Halobacteriales</taxon>
        <taxon>Haloferacaceae</taxon>
    </lineage>
</organism>
<keyword evidence="5" id="KW-0346">Stress response</keyword>
<dbReference type="CDD" id="cd06464">
    <property type="entry name" value="ACD_sHsps-like"/>
    <property type="match status" value="1"/>
</dbReference>
<dbReference type="Pfam" id="PF00011">
    <property type="entry name" value="HSP20"/>
    <property type="match status" value="1"/>
</dbReference>
<dbReference type="AlphaFoldDB" id="A0ABD5TT08"/>
<protein>
    <submittedName>
        <fullName evidence="5">Archaeal heat shock protein Hsp14</fullName>
    </submittedName>
</protein>
<dbReference type="EMBL" id="JBHSXH010000004">
    <property type="protein sequence ID" value="MFC6823560.1"/>
    <property type="molecule type" value="Genomic_DNA"/>
</dbReference>
<dbReference type="Proteomes" id="UP001596408">
    <property type="component" value="Unassembled WGS sequence"/>
</dbReference>
<feature type="compositionally biased region" description="Basic and acidic residues" evidence="3">
    <location>
        <begin position="77"/>
        <end position="102"/>
    </location>
</feature>
<evidence type="ECO:0000313" key="6">
    <source>
        <dbReference type="Proteomes" id="UP001596408"/>
    </source>
</evidence>
<dbReference type="RefSeq" id="WP_379692004.1">
    <property type="nucleotide sequence ID" value="NZ_JBHSXH010000004.1"/>
</dbReference>
<evidence type="ECO:0000313" key="5">
    <source>
        <dbReference type="EMBL" id="MFC6823560.1"/>
    </source>
</evidence>
<comment type="similarity">
    <text evidence="1 2">Belongs to the small heat shock protein (HSP20) family.</text>
</comment>
<feature type="domain" description="SHSP" evidence="4">
    <location>
        <begin position="33"/>
        <end position="144"/>
    </location>
</feature>
<dbReference type="PANTHER" id="PTHR11527">
    <property type="entry name" value="HEAT-SHOCK PROTEIN 20 FAMILY MEMBER"/>
    <property type="match status" value="1"/>
</dbReference>
<accession>A0ABD5TT08</accession>
<dbReference type="NCBIfam" id="NF041799">
    <property type="entry name" value="Hsp14"/>
    <property type="match status" value="1"/>
</dbReference>
<reference evidence="5 6" key="1">
    <citation type="journal article" date="2019" name="Int. J. Syst. Evol. Microbiol.">
        <title>The Global Catalogue of Microorganisms (GCM) 10K type strain sequencing project: providing services to taxonomists for standard genome sequencing and annotation.</title>
        <authorList>
            <consortium name="The Broad Institute Genomics Platform"/>
            <consortium name="The Broad Institute Genome Sequencing Center for Infectious Disease"/>
            <person name="Wu L."/>
            <person name="Ma J."/>
        </authorList>
    </citation>
    <scope>NUCLEOTIDE SEQUENCE [LARGE SCALE GENOMIC DNA]</scope>
    <source>
        <strain evidence="5 6">YIM 94188</strain>
    </source>
</reference>
<dbReference type="PROSITE" id="PS01031">
    <property type="entry name" value="SHSP"/>
    <property type="match status" value="1"/>
</dbReference>
<proteinExistence type="inferred from homology"/>
<evidence type="ECO:0000256" key="1">
    <source>
        <dbReference type="PROSITE-ProRule" id="PRU00285"/>
    </source>
</evidence>
<evidence type="ECO:0000259" key="4">
    <source>
        <dbReference type="PROSITE" id="PS01031"/>
    </source>
</evidence>
<comment type="caution">
    <text evidence="5">The sequence shown here is derived from an EMBL/GenBank/DDBJ whole genome shotgun (WGS) entry which is preliminary data.</text>
</comment>
<evidence type="ECO:0000256" key="2">
    <source>
        <dbReference type="RuleBase" id="RU003616"/>
    </source>
</evidence>
<dbReference type="SUPFAM" id="SSF49764">
    <property type="entry name" value="HSP20-like chaperones"/>
    <property type="match status" value="1"/>
</dbReference>
<dbReference type="InterPro" id="IPR002068">
    <property type="entry name" value="A-crystallin/Hsp20_dom"/>
</dbReference>
<keyword evidence="6" id="KW-1185">Reference proteome</keyword>
<dbReference type="Gene3D" id="2.60.40.790">
    <property type="match status" value="1"/>
</dbReference>
<sequence length="144" mass="16560">MMPDRNPFQELERMFEQMNRQFEQSPWSMGQEGMLGRGSVDIDLADQGEEFVVTADLPGFEKDDIDVQCTEDQLTIRAERERETETSEENYLRRERSDERMQRSVRLPEPVDADGVSAKFQNGVLTVTLPKVGSSDRGQNIDIE</sequence>
<dbReference type="InterPro" id="IPR008978">
    <property type="entry name" value="HSP20-like_chaperone"/>
</dbReference>
<feature type="region of interest" description="Disordered" evidence="3">
    <location>
        <begin position="76"/>
        <end position="110"/>
    </location>
</feature>